<dbReference type="SUPFAM" id="SSF52218">
    <property type="entry name" value="Flavoproteins"/>
    <property type="match status" value="1"/>
</dbReference>
<dbReference type="Pfam" id="PF02525">
    <property type="entry name" value="Flavodoxin_2"/>
    <property type="match status" value="1"/>
</dbReference>
<keyword evidence="3" id="KW-1185">Reference proteome</keyword>
<evidence type="ECO:0000313" key="3">
    <source>
        <dbReference type="Proteomes" id="UP000295509"/>
    </source>
</evidence>
<dbReference type="Proteomes" id="UP000295509">
    <property type="component" value="Unassembled WGS sequence"/>
</dbReference>
<organism evidence="2 3">
    <name type="scientific">Paraburkholderia rhizosphaerae</name>
    <dbReference type="NCBI Taxonomy" id="480658"/>
    <lineage>
        <taxon>Bacteria</taxon>
        <taxon>Pseudomonadati</taxon>
        <taxon>Pseudomonadota</taxon>
        <taxon>Betaproteobacteria</taxon>
        <taxon>Burkholderiales</taxon>
        <taxon>Burkholderiaceae</taxon>
        <taxon>Paraburkholderia</taxon>
    </lineage>
</organism>
<name>A0A4R8LPI4_9BURK</name>
<evidence type="ECO:0000313" key="2">
    <source>
        <dbReference type="EMBL" id="TDY48228.1"/>
    </source>
</evidence>
<dbReference type="InterPro" id="IPR029039">
    <property type="entry name" value="Flavoprotein-like_sf"/>
</dbReference>
<gene>
    <name evidence="2" type="ORF">BX592_111163</name>
</gene>
<evidence type="ECO:0000259" key="1">
    <source>
        <dbReference type="Pfam" id="PF02525"/>
    </source>
</evidence>
<protein>
    <submittedName>
        <fullName evidence="2">FMN-dependent NADH-azoreductase</fullName>
    </submittedName>
</protein>
<dbReference type="InterPro" id="IPR003680">
    <property type="entry name" value="Flavodoxin_fold"/>
</dbReference>
<accession>A0A4R8LPI4</accession>
<proteinExistence type="predicted"/>
<dbReference type="Gene3D" id="3.40.50.360">
    <property type="match status" value="1"/>
</dbReference>
<comment type="caution">
    <text evidence="2">The sequence shown here is derived from an EMBL/GenBank/DDBJ whole genome shotgun (WGS) entry which is preliminary data.</text>
</comment>
<dbReference type="EMBL" id="SORE01000011">
    <property type="protein sequence ID" value="TDY48228.1"/>
    <property type="molecule type" value="Genomic_DNA"/>
</dbReference>
<reference evidence="2 3" key="1">
    <citation type="submission" date="2019-03" db="EMBL/GenBank/DDBJ databases">
        <title>Genomic Encyclopedia of Type Strains, Phase III (KMG-III): the genomes of soil and plant-associated and newly described type strains.</title>
        <authorList>
            <person name="Whitman W."/>
        </authorList>
    </citation>
    <scope>NUCLEOTIDE SEQUENCE [LARGE SCALE GENOMIC DNA]</scope>
    <source>
        <strain evidence="2 3">LMG 29544</strain>
    </source>
</reference>
<feature type="domain" description="Flavodoxin-like fold" evidence="1">
    <location>
        <begin position="5"/>
        <end position="81"/>
    </location>
</feature>
<sequence length="95" mass="10142">MTTSGKQGLLHDRPVYIAVASGGRFSGANAHQPDFLTPYLKSILASIGLHNLSFFTVEGTGARADSVDAARRVADDALQAHFNLLGFQHACEDLD</sequence>
<dbReference type="AlphaFoldDB" id="A0A4R8LPI4"/>